<accession>A0A7H9B4S2</accession>
<dbReference type="InterPro" id="IPR045865">
    <property type="entry name" value="ACT-like_dom_sf"/>
</dbReference>
<dbReference type="EMBL" id="CP058609">
    <property type="protein sequence ID" value="QLG73688.1"/>
    <property type="molecule type" value="Genomic_DNA"/>
</dbReference>
<dbReference type="PANTHER" id="PTHR21022">
    <property type="entry name" value="PREPHENATE DEHYDRATASE P PROTEIN"/>
    <property type="match status" value="1"/>
</dbReference>
<evidence type="ECO:0000259" key="7">
    <source>
        <dbReference type="PROSITE" id="PS51171"/>
    </source>
</evidence>
<dbReference type="OrthoDB" id="983542at2759"/>
<evidence type="ECO:0000313" key="9">
    <source>
        <dbReference type="Proteomes" id="UP000509704"/>
    </source>
</evidence>
<dbReference type="EC" id="4.2.1.51" evidence="2"/>
<dbReference type="SUPFAM" id="SSF53850">
    <property type="entry name" value="Periplasmic binding protein-like II"/>
    <property type="match status" value="1"/>
</dbReference>
<dbReference type="AlphaFoldDB" id="A0A7H9B4S2"/>
<keyword evidence="3" id="KW-0028">Amino-acid biosynthesis</keyword>
<name>A0A7H9B4S2_ZYGMR</name>
<gene>
    <name evidence="8" type="ORF">HG535_0F01990</name>
</gene>
<proteinExistence type="predicted"/>
<dbReference type="FunFam" id="3.40.190.10:FF:000254">
    <property type="entry name" value="Prephenate dehydratase"/>
    <property type="match status" value="1"/>
</dbReference>
<dbReference type="Pfam" id="PF00800">
    <property type="entry name" value="PDT"/>
    <property type="match status" value="1"/>
</dbReference>
<dbReference type="PANTHER" id="PTHR21022:SF19">
    <property type="entry name" value="PREPHENATE DEHYDRATASE-RELATED"/>
    <property type="match status" value="1"/>
</dbReference>
<keyword evidence="9" id="KW-1185">Reference proteome</keyword>
<dbReference type="Gene3D" id="3.40.190.10">
    <property type="entry name" value="Periplasmic binding protein-like II"/>
    <property type="match status" value="2"/>
</dbReference>
<comment type="pathway">
    <text evidence="1">Amino-acid biosynthesis; L-phenylalanine biosynthesis; phenylpyruvate from prephenate: step 1/1.</text>
</comment>
<dbReference type="PIRSF" id="PIRSF001500">
    <property type="entry name" value="Chor_mut_pdt_Ppr"/>
    <property type="match status" value="1"/>
</dbReference>
<dbReference type="Gene3D" id="3.30.70.260">
    <property type="match status" value="1"/>
</dbReference>
<dbReference type="CDD" id="cd13532">
    <property type="entry name" value="PBP2_PDT_like"/>
    <property type="match status" value="1"/>
</dbReference>
<evidence type="ECO:0000256" key="3">
    <source>
        <dbReference type="ARBA" id="ARBA00022605"/>
    </source>
</evidence>
<dbReference type="InterPro" id="IPR001086">
    <property type="entry name" value="Preph_deHydtase"/>
</dbReference>
<dbReference type="GeneID" id="59237447"/>
<evidence type="ECO:0000256" key="2">
    <source>
        <dbReference type="ARBA" id="ARBA00013147"/>
    </source>
</evidence>
<feature type="domain" description="Prephenate dehydratase" evidence="7">
    <location>
        <begin position="8"/>
        <end position="220"/>
    </location>
</feature>
<evidence type="ECO:0000313" key="8">
    <source>
        <dbReference type="EMBL" id="QLG73688.1"/>
    </source>
</evidence>
<sequence>MTESRRKNVIYLGPQGTYTHQAALQQFDDHDQFDLIPAKSIPECLDELENNPCIHYAVIPLENSTNGQVVFSYDLLRDRMLKSLNPDTSSNRVIPPLQIIAEQYVSIEHCLISREHLTMSELGKYKIIRVYSHPQVWGQVNQYLKELQQEYPNTTFEKLDTSSTSEAVIKVMDSKTNEHENVLNLAIASEFAAKLNKVNVLQRGINDQLGNTTRFMVFKKRKEQSPAMKCAGSKVNLLTFTTKQDDPGALVDVLTVLKDYSVNMCSINTRPFNTVTLERKWQYVFFLEYYENNENIDWTKFYQQFGSYCLEWCLWGTFYRDPRYYN</sequence>
<dbReference type="GO" id="GO:0004664">
    <property type="term" value="F:prephenate dehydratase activity"/>
    <property type="evidence" value="ECO:0007669"/>
    <property type="project" value="UniProtKB-EC"/>
</dbReference>
<keyword evidence="6" id="KW-0456">Lyase</keyword>
<dbReference type="Proteomes" id="UP000509704">
    <property type="component" value="Chromosome 6"/>
</dbReference>
<evidence type="ECO:0000256" key="1">
    <source>
        <dbReference type="ARBA" id="ARBA00004741"/>
    </source>
</evidence>
<dbReference type="KEGG" id="zmk:HG535_0F01990"/>
<evidence type="ECO:0000256" key="6">
    <source>
        <dbReference type="ARBA" id="ARBA00023239"/>
    </source>
</evidence>
<evidence type="ECO:0000256" key="4">
    <source>
        <dbReference type="ARBA" id="ARBA00023141"/>
    </source>
</evidence>
<dbReference type="PROSITE" id="PS51171">
    <property type="entry name" value="PREPHENATE_DEHYDR_3"/>
    <property type="match status" value="1"/>
</dbReference>
<dbReference type="CDD" id="cd04905">
    <property type="entry name" value="ACT_CM-PDT"/>
    <property type="match status" value="1"/>
</dbReference>
<dbReference type="GO" id="GO:0009094">
    <property type="term" value="P:L-phenylalanine biosynthetic process"/>
    <property type="evidence" value="ECO:0007669"/>
    <property type="project" value="UniProtKB-UniPathway"/>
</dbReference>
<dbReference type="UniPathway" id="UPA00121">
    <property type="reaction ID" value="UER00345"/>
</dbReference>
<dbReference type="InterPro" id="IPR008242">
    <property type="entry name" value="Chor_mutase/pphenate_deHydtase"/>
</dbReference>
<dbReference type="RefSeq" id="XP_037145414.1">
    <property type="nucleotide sequence ID" value="XM_037289519.1"/>
</dbReference>
<dbReference type="GO" id="GO:0005737">
    <property type="term" value="C:cytoplasm"/>
    <property type="evidence" value="ECO:0007669"/>
    <property type="project" value="TreeGrafter"/>
</dbReference>
<organism evidence="8 9">
    <name type="scientific">Zygotorulaspora mrakii</name>
    <name type="common">Zygosaccharomyces mrakii</name>
    <dbReference type="NCBI Taxonomy" id="42260"/>
    <lineage>
        <taxon>Eukaryota</taxon>
        <taxon>Fungi</taxon>
        <taxon>Dikarya</taxon>
        <taxon>Ascomycota</taxon>
        <taxon>Saccharomycotina</taxon>
        <taxon>Saccharomycetes</taxon>
        <taxon>Saccharomycetales</taxon>
        <taxon>Saccharomycetaceae</taxon>
        <taxon>Zygotorulaspora</taxon>
    </lineage>
</organism>
<keyword evidence="4" id="KW-0057">Aromatic amino acid biosynthesis</keyword>
<reference evidence="8 9" key="1">
    <citation type="submission" date="2020-07" db="EMBL/GenBank/DDBJ databases">
        <title>The yeast mating-type switching endonuclease HO is a domesticated member of an unorthodox homing genetic element family.</title>
        <authorList>
            <person name="Coughlan A.Y."/>
            <person name="Lombardi L."/>
            <person name="Braun-Galleani S."/>
            <person name="Martos A.R."/>
            <person name="Galeote V."/>
            <person name="Bigey F."/>
            <person name="Dequin S."/>
            <person name="Byrne K.P."/>
            <person name="Wolfe K.H."/>
        </authorList>
    </citation>
    <scope>NUCLEOTIDE SEQUENCE [LARGE SCALE GENOMIC DNA]</scope>
    <source>
        <strain evidence="8 9">NRRL Y-6702</strain>
    </source>
</reference>
<dbReference type="SUPFAM" id="SSF55021">
    <property type="entry name" value="ACT-like"/>
    <property type="match status" value="1"/>
</dbReference>
<evidence type="ECO:0000256" key="5">
    <source>
        <dbReference type="ARBA" id="ARBA00023222"/>
    </source>
</evidence>
<keyword evidence="5" id="KW-0584">Phenylalanine biosynthesis</keyword>
<protein>
    <recommendedName>
        <fullName evidence="2">prephenate dehydratase</fullName>
        <ecNumber evidence="2">4.2.1.51</ecNumber>
    </recommendedName>
</protein>